<evidence type="ECO:0000256" key="8">
    <source>
        <dbReference type="ARBA" id="ARBA00022737"/>
    </source>
</evidence>
<organism evidence="22 23">
    <name type="scientific">Scyliorhinus torazame</name>
    <name type="common">Cloudy catshark</name>
    <name type="synonym">Catulus torazame</name>
    <dbReference type="NCBI Taxonomy" id="75743"/>
    <lineage>
        <taxon>Eukaryota</taxon>
        <taxon>Metazoa</taxon>
        <taxon>Chordata</taxon>
        <taxon>Craniata</taxon>
        <taxon>Vertebrata</taxon>
        <taxon>Chondrichthyes</taxon>
        <taxon>Elasmobranchii</taxon>
        <taxon>Galeomorphii</taxon>
        <taxon>Galeoidea</taxon>
        <taxon>Carcharhiniformes</taxon>
        <taxon>Scyliorhinidae</taxon>
        <taxon>Scyliorhinus</taxon>
    </lineage>
</organism>
<dbReference type="GO" id="GO:0030574">
    <property type="term" value="P:collagen catabolic process"/>
    <property type="evidence" value="ECO:0007669"/>
    <property type="project" value="TreeGrafter"/>
</dbReference>
<dbReference type="InterPro" id="IPR036375">
    <property type="entry name" value="Hemopexin-like_dom_sf"/>
</dbReference>
<evidence type="ECO:0000256" key="7">
    <source>
        <dbReference type="ARBA" id="ARBA00022729"/>
    </source>
</evidence>
<comment type="similarity">
    <text evidence="2">Belongs to the peptidase M10A family.</text>
</comment>
<dbReference type="STRING" id="75743.A0A401Q3E2"/>
<dbReference type="Gene3D" id="3.40.390.10">
    <property type="entry name" value="Collagenase (Catalytic Domain)"/>
    <property type="match status" value="1"/>
</dbReference>
<feature type="binding site" evidence="17">
    <location>
        <position position="174"/>
    </location>
    <ligand>
        <name>Ca(2+)</name>
        <dbReference type="ChEBI" id="CHEBI:29108"/>
        <label>1</label>
    </ligand>
</feature>
<evidence type="ECO:0000256" key="6">
    <source>
        <dbReference type="ARBA" id="ARBA00022723"/>
    </source>
</evidence>
<evidence type="ECO:0000256" key="3">
    <source>
        <dbReference type="ARBA" id="ARBA00022525"/>
    </source>
</evidence>
<feature type="binding site" evidence="17">
    <location>
        <position position="141"/>
    </location>
    <ligand>
        <name>Zn(2+)</name>
        <dbReference type="ChEBI" id="CHEBI:29105"/>
        <label>1</label>
    </ligand>
</feature>
<feature type="disulfide bond" evidence="18">
    <location>
        <begin position="254"/>
        <end position="441"/>
    </location>
</feature>
<keyword evidence="14 18" id="KW-1015">Disulfide bond</keyword>
<dbReference type="SMART" id="SM00235">
    <property type="entry name" value="ZnMc"/>
    <property type="match status" value="1"/>
</dbReference>
<feature type="binding site" evidence="16">
    <location>
        <position position="195"/>
    </location>
    <ligand>
        <name>Zn(2+)</name>
        <dbReference type="ChEBI" id="CHEBI:29105"/>
        <label>2</label>
        <note>catalytic</note>
    </ligand>
</feature>
<dbReference type="PRINTS" id="PR00138">
    <property type="entry name" value="MATRIXIN"/>
</dbReference>
<feature type="repeat" description="Hemopexin" evidence="20">
    <location>
        <begin position="301"/>
        <end position="347"/>
    </location>
</feature>
<dbReference type="InterPro" id="IPR018487">
    <property type="entry name" value="Hemopexin-like_repeat"/>
</dbReference>
<evidence type="ECO:0000256" key="11">
    <source>
        <dbReference type="ARBA" id="ARBA00022837"/>
    </source>
</evidence>
<feature type="binding site" evidence="17">
    <location>
        <position position="307"/>
    </location>
    <ligand>
        <name>Ca(2+)</name>
        <dbReference type="ChEBI" id="CHEBI:29108"/>
        <label>5</label>
    </ligand>
</feature>
<dbReference type="InterPro" id="IPR006026">
    <property type="entry name" value="Peptidase_Metallo"/>
</dbReference>
<keyword evidence="6 16" id="KW-0479">Metal-binding</keyword>
<keyword evidence="10 16" id="KW-0862">Zinc</keyword>
<feature type="domain" description="Peptidase metallopeptidase" evidence="21">
    <location>
        <begin position="78"/>
        <end position="237"/>
    </location>
</feature>
<keyword evidence="5" id="KW-0645">Protease</keyword>
<dbReference type="Pfam" id="PF00045">
    <property type="entry name" value="Hemopexin"/>
    <property type="match status" value="3"/>
</dbReference>
<evidence type="ECO:0000256" key="9">
    <source>
        <dbReference type="ARBA" id="ARBA00022801"/>
    </source>
</evidence>
<evidence type="ECO:0000256" key="2">
    <source>
        <dbReference type="ARBA" id="ARBA00010370"/>
    </source>
</evidence>
<keyword evidence="7" id="KW-0732">Signal</keyword>
<feature type="binding site" evidence="17">
    <location>
        <position position="209"/>
    </location>
    <ligand>
        <name>Zn(2+)</name>
        <dbReference type="ChEBI" id="CHEBI:29105"/>
        <label>2</label>
        <note>catalytic</note>
    </ligand>
</feature>
<evidence type="ECO:0000256" key="16">
    <source>
        <dbReference type="PIRSR" id="PIRSR001191-2"/>
    </source>
</evidence>
<accession>A0A401Q3E2</accession>
<keyword evidence="23" id="KW-1185">Reference proteome</keyword>
<dbReference type="PANTHER" id="PTHR10201:SF291">
    <property type="entry name" value="MATRIX METALLOPROTEINASE 1, ISOFORM C-RELATED"/>
    <property type="match status" value="1"/>
</dbReference>
<dbReference type="Proteomes" id="UP000288216">
    <property type="component" value="Unassembled WGS sequence"/>
</dbReference>
<dbReference type="PROSITE" id="PS00546">
    <property type="entry name" value="CYSTEINE_SWITCH"/>
    <property type="match status" value="1"/>
</dbReference>
<evidence type="ECO:0000256" key="13">
    <source>
        <dbReference type="ARBA" id="ARBA00023145"/>
    </source>
</evidence>
<feature type="short sequence motif" description="Cysteine switch" evidence="19">
    <location>
        <begin position="63"/>
        <end position="70"/>
    </location>
</feature>
<keyword evidence="4" id="KW-0272">Extracellular matrix</keyword>
<feature type="binding site" evidence="16">
    <location>
        <position position="201"/>
    </location>
    <ligand>
        <name>Zn(2+)</name>
        <dbReference type="ChEBI" id="CHEBI:29105"/>
        <label>2</label>
        <note>catalytic</note>
    </ligand>
</feature>
<feature type="binding site" evidence="16">
    <location>
        <position position="191"/>
    </location>
    <ligand>
        <name>Zn(2+)</name>
        <dbReference type="ChEBI" id="CHEBI:29105"/>
        <label>2</label>
        <note>catalytic</note>
    </ligand>
</feature>
<dbReference type="GO" id="GO:0006508">
    <property type="term" value="P:proteolysis"/>
    <property type="evidence" value="ECO:0007669"/>
    <property type="project" value="UniProtKB-KW"/>
</dbReference>
<dbReference type="InterPro" id="IPR033739">
    <property type="entry name" value="M10A_MMP"/>
</dbReference>
<evidence type="ECO:0000256" key="12">
    <source>
        <dbReference type="ARBA" id="ARBA00023049"/>
    </source>
</evidence>
<comment type="cofactor">
    <cofactor evidence="17">
        <name>Ca(2+)</name>
        <dbReference type="ChEBI" id="CHEBI:29108"/>
    </cofactor>
    <text evidence="17">Can bind about 5 Ca(2+) ions per subunit.</text>
</comment>
<sequence>MSPSDLNYAQKYIKQFYTLADDSEGLLESKNSLSGKISEVQQFYGLKETGELNHETMEIMKMPRCGFPDVAPYRLYPGRPRWRKPFVTYRVVNYIPQLNYFEIEDAIWRAVNVWQKAIPLNFVRVHNIEADIMITFERRAHGDDYPFDGRGGTLAHAFSPAPGIGGNIHFDREENWTVRPYGVNLFRVASHEFGHALGLAHSKHRSAVMYPTYKYHQSNILSLSWDDIRAVRNLYGTIQVYHQKAAEPQIPDKCDPATSFDAVTKAHGETLLFKNEYFWHTYQQTADAKFTPIQDVWFDLPSNIDAACEIPEENTIYFFKGSKFWTYIHHELSRNSSQSIYLFGLPTSVKQIDAVIFIQQTKKIIFFVGNMYWSYNEEIKTMDYGYPKWISSNWPGMNDKIDAALQNNELIYFFSGPRLYEYDNWRKEIVRTVNSNSWLGCEVSEF</sequence>
<feature type="binding site" evidence="17">
    <location>
        <position position="174"/>
    </location>
    <ligand>
        <name>Ca(2+)</name>
        <dbReference type="ChEBI" id="CHEBI:29108"/>
        <label>3</label>
    </ligand>
</feature>
<evidence type="ECO:0000256" key="4">
    <source>
        <dbReference type="ARBA" id="ARBA00022530"/>
    </source>
</evidence>
<evidence type="ECO:0000256" key="10">
    <source>
        <dbReference type="ARBA" id="ARBA00022833"/>
    </source>
</evidence>
<feature type="binding site" evidence="17">
    <location>
        <position position="171"/>
    </location>
    <ligand>
        <name>Ca(2+)</name>
        <dbReference type="ChEBI" id="CHEBI:29108"/>
        <label>3</label>
    </ligand>
</feature>
<keyword evidence="9" id="KW-0378">Hydrolase</keyword>
<comment type="caution">
    <text evidence="22">The sequence shown here is derived from an EMBL/GenBank/DDBJ whole genome shotgun (WGS) entry which is preliminary data.</text>
</comment>
<feature type="binding site" evidence="17">
    <location>
        <position position="165"/>
    </location>
    <ligand>
        <name>Ca(2+)</name>
        <dbReference type="ChEBI" id="CHEBI:29108"/>
        <label>2</label>
    </ligand>
</feature>
<proteinExistence type="inferred from homology"/>
<feature type="binding site" evidence="17">
    <location>
        <position position="261"/>
    </location>
    <ligand>
        <name>Ca(2+)</name>
        <dbReference type="ChEBI" id="CHEBI:29108"/>
        <label>4</label>
    </ligand>
</feature>
<feature type="binding site" evidence="17">
    <location>
        <position position="156"/>
    </location>
    <ligand>
        <name>Zn(2+)</name>
        <dbReference type="ChEBI" id="CHEBI:29105"/>
        <label>1</label>
    </ligand>
</feature>
<keyword evidence="13" id="KW-0865">Zymogen</keyword>
<evidence type="ECO:0000256" key="20">
    <source>
        <dbReference type="PROSITE-ProRule" id="PRU01011"/>
    </source>
</evidence>
<dbReference type="OMA" id="PRLYEYD"/>
<dbReference type="SMART" id="SM00120">
    <property type="entry name" value="HX"/>
    <property type="match status" value="4"/>
</dbReference>
<feature type="binding site" evidence="17">
    <location>
        <position position="149"/>
    </location>
    <ligand>
        <name>Ca(2+)</name>
        <dbReference type="ChEBI" id="CHEBI:29108"/>
        <label>3</label>
    </ligand>
</feature>
<keyword evidence="3" id="KW-0964">Secreted</keyword>
<evidence type="ECO:0000313" key="23">
    <source>
        <dbReference type="Proteomes" id="UP000288216"/>
    </source>
</evidence>
<dbReference type="CDD" id="cd00094">
    <property type="entry name" value="HX"/>
    <property type="match status" value="1"/>
</dbReference>
<feature type="binding site" evidence="17">
    <location>
        <position position="143"/>
    </location>
    <ligand>
        <name>Zn(2+)</name>
        <dbReference type="ChEBI" id="CHEBI:29105"/>
        <label>1</label>
    </ligand>
</feature>
<dbReference type="SUPFAM" id="SSF47090">
    <property type="entry name" value="PGBD-like"/>
    <property type="match status" value="1"/>
</dbReference>
<feature type="binding site" evidence="17">
    <location>
        <position position="169"/>
    </location>
    <ligand>
        <name>Zn(2+)</name>
        <dbReference type="ChEBI" id="CHEBI:29105"/>
        <label>1</label>
    </ligand>
</feature>
<dbReference type="Pfam" id="PF00413">
    <property type="entry name" value="Peptidase_M10"/>
    <property type="match status" value="1"/>
</dbReference>
<evidence type="ECO:0000256" key="1">
    <source>
        <dbReference type="ARBA" id="ARBA00004498"/>
    </source>
</evidence>
<comment type="subcellular location">
    <subcellularLocation>
        <location evidence="1">Secreted</location>
        <location evidence="1">Extracellular space</location>
        <location evidence="1">Extracellular matrix</location>
    </subcellularLocation>
</comment>
<dbReference type="CDD" id="cd04278">
    <property type="entry name" value="ZnMc_MMP"/>
    <property type="match status" value="1"/>
</dbReference>
<dbReference type="InterPro" id="IPR021190">
    <property type="entry name" value="Pept_M10A"/>
</dbReference>
<keyword evidence="11 17" id="KW-0106">Calcium</keyword>
<dbReference type="GO" id="GO:0030198">
    <property type="term" value="P:extracellular matrix organization"/>
    <property type="evidence" value="ECO:0007669"/>
    <property type="project" value="TreeGrafter"/>
</dbReference>
<dbReference type="GO" id="GO:0004222">
    <property type="term" value="F:metalloendopeptidase activity"/>
    <property type="evidence" value="ECO:0007669"/>
    <property type="project" value="InterPro"/>
</dbReference>
<feature type="active site" evidence="15">
    <location>
        <position position="192"/>
    </location>
</feature>
<evidence type="ECO:0000256" key="5">
    <source>
        <dbReference type="ARBA" id="ARBA00022670"/>
    </source>
</evidence>
<dbReference type="PROSITE" id="PS51642">
    <property type="entry name" value="HEMOPEXIN_2"/>
    <property type="match status" value="4"/>
</dbReference>
<feature type="repeat" description="Hemopexin" evidence="20">
    <location>
        <begin position="251"/>
        <end position="300"/>
    </location>
</feature>
<evidence type="ECO:0000256" key="15">
    <source>
        <dbReference type="PIRSR" id="PIRSR001191-1"/>
    </source>
</evidence>
<keyword evidence="12" id="KW-0482">Metalloprotease</keyword>
<feature type="binding site" description="in inhibited form" evidence="17">
    <location>
        <position position="65"/>
    </location>
    <ligand>
        <name>Zn(2+)</name>
        <dbReference type="ChEBI" id="CHEBI:29105"/>
        <label>2</label>
        <note>catalytic</note>
    </ligand>
</feature>
<feature type="binding site" evidence="17">
    <location>
        <position position="402"/>
    </location>
    <ligand>
        <name>Ca(2+)</name>
        <dbReference type="ChEBI" id="CHEBI:29108"/>
        <label>4</label>
    </ligand>
</feature>
<feature type="repeat" description="Hemopexin" evidence="20">
    <location>
        <begin position="398"/>
        <end position="441"/>
    </location>
</feature>
<dbReference type="InterPro" id="IPR021158">
    <property type="entry name" value="Pept_M10A_Zn_BS"/>
</dbReference>
<protein>
    <recommendedName>
        <fullName evidence="21">Peptidase metallopeptidase domain-containing protein</fullName>
    </recommendedName>
</protein>
<evidence type="ECO:0000256" key="17">
    <source>
        <dbReference type="PIRSR" id="PIRSR621190-2"/>
    </source>
</evidence>
<keyword evidence="8" id="KW-0677">Repeat</keyword>
<dbReference type="InterPro" id="IPR000585">
    <property type="entry name" value="Hemopexin-like_dom"/>
</dbReference>
<dbReference type="EMBL" id="BFAA01013483">
    <property type="protein sequence ID" value="GCB79895.1"/>
    <property type="molecule type" value="Genomic_DNA"/>
</dbReference>
<dbReference type="GO" id="GO:0031012">
    <property type="term" value="C:extracellular matrix"/>
    <property type="evidence" value="ECO:0007669"/>
    <property type="project" value="InterPro"/>
</dbReference>
<evidence type="ECO:0000259" key="21">
    <source>
        <dbReference type="SMART" id="SM00235"/>
    </source>
</evidence>
<evidence type="ECO:0000256" key="19">
    <source>
        <dbReference type="PIRSR" id="PIRSR621190-5"/>
    </source>
</evidence>
<dbReference type="InterPro" id="IPR024079">
    <property type="entry name" value="MetalloPept_cat_dom_sf"/>
</dbReference>
<dbReference type="GO" id="GO:0008270">
    <property type="term" value="F:zinc ion binding"/>
    <property type="evidence" value="ECO:0007669"/>
    <property type="project" value="InterPro"/>
</dbReference>
<dbReference type="OrthoDB" id="406838at2759"/>
<dbReference type="PIRSF" id="PIRSF001191">
    <property type="entry name" value="Peptidase_M10A_matrix"/>
    <property type="match status" value="1"/>
</dbReference>
<dbReference type="AlphaFoldDB" id="A0A401Q3E2"/>
<feature type="binding site" evidence="17">
    <location>
        <position position="148"/>
    </location>
    <ligand>
        <name>Ca(2+)</name>
        <dbReference type="ChEBI" id="CHEBI:29108"/>
        <label>3</label>
    </ligand>
</feature>
<dbReference type="Gene3D" id="2.110.10.10">
    <property type="entry name" value="Hemopexin-like domain"/>
    <property type="match status" value="1"/>
</dbReference>
<comment type="cofactor">
    <cofactor evidence="17">
        <name>Zn(2+)</name>
        <dbReference type="ChEBI" id="CHEBI:29105"/>
    </cofactor>
    <text evidence="17">Binds 2 Zn(2+) ions per subunit.</text>
</comment>
<name>A0A401Q3E2_SCYTO</name>
<dbReference type="InterPro" id="IPR001818">
    <property type="entry name" value="Pept_M10_metallopeptidase"/>
</dbReference>
<gene>
    <name evidence="22" type="ORF">scyTo_0018834</name>
</gene>
<dbReference type="FunFam" id="3.40.390.10:FF:000007">
    <property type="entry name" value="Collagenase 3"/>
    <property type="match status" value="1"/>
</dbReference>
<feature type="binding site" evidence="17">
    <location>
        <position position="131"/>
    </location>
    <ligand>
        <name>Ca(2+)</name>
        <dbReference type="ChEBI" id="CHEBI:29108"/>
        <label>2</label>
    </ligand>
</feature>
<feature type="binding site" evidence="17">
    <location>
        <position position="305"/>
    </location>
    <ligand>
        <name>Ca(2+)</name>
        <dbReference type="ChEBI" id="CHEBI:29108"/>
        <label>4</label>
    </ligand>
</feature>
<dbReference type="InterPro" id="IPR036365">
    <property type="entry name" value="PGBD-like_sf"/>
</dbReference>
<reference evidence="22 23" key="1">
    <citation type="journal article" date="2018" name="Nat. Ecol. Evol.">
        <title>Shark genomes provide insights into elasmobranch evolution and the origin of vertebrates.</title>
        <authorList>
            <person name="Hara Y"/>
            <person name="Yamaguchi K"/>
            <person name="Onimaru K"/>
            <person name="Kadota M"/>
            <person name="Koyanagi M"/>
            <person name="Keeley SD"/>
            <person name="Tatsumi K"/>
            <person name="Tanaka K"/>
            <person name="Motone F"/>
            <person name="Kageyama Y"/>
            <person name="Nozu R"/>
            <person name="Adachi N"/>
            <person name="Nishimura O"/>
            <person name="Nakagawa R"/>
            <person name="Tanegashima C"/>
            <person name="Kiyatake I"/>
            <person name="Matsumoto R"/>
            <person name="Murakumo K"/>
            <person name="Nishida K"/>
            <person name="Terakita A"/>
            <person name="Kuratani S"/>
            <person name="Sato K"/>
            <person name="Hyodo S Kuraku.S."/>
        </authorList>
    </citation>
    <scope>NUCLEOTIDE SEQUENCE [LARGE SCALE GENOMIC DNA]</scope>
</reference>
<dbReference type="FunFam" id="2.110.10.10:FF:000002">
    <property type="entry name" value="Matrix metallopeptidase 3"/>
    <property type="match status" value="1"/>
</dbReference>
<evidence type="ECO:0000313" key="22">
    <source>
        <dbReference type="EMBL" id="GCB79895.1"/>
    </source>
</evidence>
<evidence type="ECO:0000256" key="18">
    <source>
        <dbReference type="PIRSR" id="PIRSR621190-3"/>
    </source>
</evidence>
<dbReference type="SUPFAM" id="SSF50923">
    <property type="entry name" value="Hemopexin-like domain"/>
    <property type="match status" value="1"/>
</dbReference>
<feature type="repeat" description="Hemopexin" evidence="20">
    <location>
        <begin position="349"/>
        <end position="397"/>
    </location>
</feature>
<evidence type="ECO:0000256" key="14">
    <source>
        <dbReference type="ARBA" id="ARBA00023157"/>
    </source>
</evidence>
<dbReference type="PANTHER" id="PTHR10201">
    <property type="entry name" value="MATRIX METALLOPROTEINASE"/>
    <property type="match status" value="1"/>
</dbReference>
<dbReference type="SUPFAM" id="SSF55486">
    <property type="entry name" value="Metalloproteases ('zincins'), catalytic domain"/>
    <property type="match status" value="1"/>
</dbReference>